<dbReference type="EMBL" id="CH445343">
    <property type="protein sequence ID" value="EAT81167.1"/>
    <property type="molecule type" value="Genomic_DNA"/>
</dbReference>
<gene>
    <name evidence="1" type="ORF">SNOG_11459</name>
</gene>
<dbReference type="RefSeq" id="XP_001801702.1">
    <property type="nucleotide sequence ID" value="XM_001801650.1"/>
</dbReference>
<dbReference type="HOGENOM" id="CLU_2027561_0_0_1"/>
<proteinExistence type="predicted"/>
<reference evidence="2" key="1">
    <citation type="journal article" date="2007" name="Plant Cell">
        <title>Dothideomycete-plant interactions illuminated by genome sequencing and EST analysis of the wheat pathogen Stagonospora nodorum.</title>
        <authorList>
            <person name="Hane J.K."/>
            <person name="Lowe R.G."/>
            <person name="Solomon P.S."/>
            <person name="Tan K.C."/>
            <person name="Schoch C.L."/>
            <person name="Spatafora J.W."/>
            <person name="Crous P.W."/>
            <person name="Kodira C."/>
            <person name="Birren B.W."/>
            <person name="Galagan J.E."/>
            <person name="Torriani S.F."/>
            <person name="McDonald B.A."/>
            <person name="Oliver R.P."/>
        </authorList>
    </citation>
    <scope>NUCLEOTIDE SEQUENCE [LARGE SCALE GENOMIC DNA]</scope>
    <source>
        <strain evidence="2">SN15 / ATCC MYA-4574 / FGSC 10173</strain>
    </source>
</reference>
<dbReference type="KEGG" id="pno:SNOG_11459"/>
<dbReference type="Proteomes" id="UP000001055">
    <property type="component" value="Unassembled WGS sequence"/>
</dbReference>
<evidence type="ECO:0000313" key="1">
    <source>
        <dbReference type="EMBL" id="EAT81167.1"/>
    </source>
</evidence>
<organism evidence="1 2">
    <name type="scientific">Phaeosphaeria nodorum (strain SN15 / ATCC MYA-4574 / FGSC 10173)</name>
    <name type="common">Glume blotch fungus</name>
    <name type="synonym">Parastagonospora nodorum</name>
    <dbReference type="NCBI Taxonomy" id="321614"/>
    <lineage>
        <taxon>Eukaryota</taxon>
        <taxon>Fungi</taxon>
        <taxon>Dikarya</taxon>
        <taxon>Ascomycota</taxon>
        <taxon>Pezizomycotina</taxon>
        <taxon>Dothideomycetes</taxon>
        <taxon>Pleosporomycetidae</taxon>
        <taxon>Pleosporales</taxon>
        <taxon>Pleosporineae</taxon>
        <taxon>Phaeosphaeriaceae</taxon>
        <taxon>Parastagonospora</taxon>
    </lineage>
</organism>
<name>Q0U9V5_PHANO</name>
<dbReference type="GeneID" id="5978610"/>
<evidence type="ECO:0000313" key="2">
    <source>
        <dbReference type="Proteomes" id="UP000001055"/>
    </source>
</evidence>
<sequence length="122" mass="13866">MTMYLPVEAKFALNTVRIDVTRARSELQKAGVYIAPYDQSIKNKQRADIMINGYGRVEDWPSEMESSKHGYALNPSGQEGLDWNLEWIQQAYGFDRSTACIMNYLWRVSTGGDANSCTLKCE</sequence>
<dbReference type="InParanoid" id="Q0U9V5"/>
<protein>
    <submittedName>
        <fullName evidence="1">Uncharacterized protein</fullName>
    </submittedName>
</protein>
<accession>Q0U9V5</accession>
<dbReference type="AlphaFoldDB" id="Q0U9V5"/>